<dbReference type="EMBL" id="JAUOEL010000003">
    <property type="protein sequence ID" value="MDO5974762.1"/>
    <property type="molecule type" value="Genomic_DNA"/>
</dbReference>
<dbReference type="RefSeq" id="WP_303301891.1">
    <property type="nucleotide sequence ID" value="NZ_BAABDA010000050.1"/>
</dbReference>
<evidence type="ECO:0000313" key="2">
    <source>
        <dbReference type="Proteomes" id="UP001176806"/>
    </source>
</evidence>
<evidence type="ECO:0008006" key="3">
    <source>
        <dbReference type="Google" id="ProtNLM"/>
    </source>
</evidence>
<name>A0ABT8WNL1_9FLAO</name>
<sequence length="229" mass="26462">MKKVFKIGCGGLLILFIIAMVLGQIDENQKGPRQSFEVINTGTKNLLVTFELINKDGTPSKIYYIKEVVKPNEFVIKRIPEGKYEIITWNEDQSKLIKSTDFEFKLKKPEESDYSLYRFDAAMDKNFAVLFLNVLYEGNSFSEHMSKSVGNDANTIQAMAFYDGSKPFFVADKYTDRNFLDYNDNSLPDEISYGDRVYGLFPFENTLSKKDILNVMAERVYNRFKTDLE</sequence>
<organism evidence="1 2">
    <name type="scientific">Flavivirga jejuensis</name>
    <dbReference type="NCBI Taxonomy" id="870487"/>
    <lineage>
        <taxon>Bacteria</taxon>
        <taxon>Pseudomonadati</taxon>
        <taxon>Bacteroidota</taxon>
        <taxon>Flavobacteriia</taxon>
        <taxon>Flavobacteriales</taxon>
        <taxon>Flavobacteriaceae</taxon>
        <taxon>Flavivirga</taxon>
    </lineage>
</organism>
<keyword evidence="2" id="KW-1185">Reference proteome</keyword>
<gene>
    <name evidence="1" type="ORF">Q4Q40_11255</name>
</gene>
<accession>A0ABT8WNL1</accession>
<evidence type="ECO:0000313" key="1">
    <source>
        <dbReference type="EMBL" id="MDO5974762.1"/>
    </source>
</evidence>
<protein>
    <recommendedName>
        <fullName evidence="3">Carboxypeptidase regulatory-like domain-containing protein</fullName>
    </recommendedName>
</protein>
<dbReference type="Proteomes" id="UP001176806">
    <property type="component" value="Unassembled WGS sequence"/>
</dbReference>
<proteinExistence type="predicted"/>
<comment type="caution">
    <text evidence="1">The sequence shown here is derived from an EMBL/GenBank/DDBJ whole genome shotgun (WGS) entry which is preliminary data.</text>
</comment>
<reference evidence="1" key="1">
    <citation type="submission" date="2023-07" db="EMBL/GenBank/DDBJ databases">
        <title>Two novel species in the genus Flavivirga.</title>
        <authorList>
            <person name="Kwon K."/>
        </authorList>
    </citation>
    <scope>NUCLEOTIDE SEQUENCE</scope>
    <source>
        <strain evidence="1">KACC 14158</strain>
    </source>
</reference>